<dbReference type="SUPFAM" id="SSF56436">
    <property type="entry name" value="C-type lectin-like"/>
    <property type="match status" value="1"/>
</dbReference>
<name>A0ABR8J7Q5_9NOST</name>
<dbReference type="RefSeq" id="WP_190907866.1">
    <property type="nucleotide sequence ID" value="NZ_JACJTQ010000029.1"/>
</dbReference>
<keyword evidence="3" id="KW-1185">Reference proteome</keyword>
<evidence type="ECO:0000259" key="1">
    <source>
        <dbReference type="Pfam" id="PF03781"/>
    </source>
</evidence>
<dbReference type="InterPro" id="IPR051043">
    <property type="entry name" value="Sulfatase_Mod_Factor_Kinase"/>
</dbReference>
<proteinExistence type="predicted"/>
<reference evidence="2 3" key="1">
    <citation type="journal article" date="2020" name="ISME J.">
        <title>Comparative genomics reveals insights into cyanobacterial evolution and habitat adaptation.</title>
        <authorList>
            <person name="Chen M.Y."/>
            <person name="Teng W.K."/>
            <person name="Zhao L."/>
            <person name="Hu C.X."/>
            <person name="Zhou Y.K."/>
            <person name="Han B.P."/>
            <person name="Song L.R."/>
            <person name="Shu W.S."/>
        </authorList>
    </citation>
    <scope>NUCLEOTIDE SEQUENCE [LARGE SCALE GENOMIC DNA]</scope>
    <source>
        <strain evidence="2 3">FACHB-362</strain>
    </source>
</reference>
<dbReference type="Gene3D" id="3.90.1580.10">
    <property type="entry name" value="paralog of FGE (formylglycine-generating enzyme)"/>
    <property type="match status" value="1"/>
</dbReference>
<comment type="caution">
    <text evidence="2">The sequence shown here is derived from an EMBL/GenBank/DDBJ whole genome shotgun (WGS) entry which is preliminary data.</text>
</comment>
<dbReference type="InterPro" id="IPR016187">
    <property type="entry name" value="CTDL_fold"/>
</dbReference>
<dbReference type="Pfam" id="PF03781">
    <property type="entry name" value="FGE-sulfatase"/>
    <property type="match status" value="1"/>
</dbReference>
<evidence type="ECO:0000313" key="3">
    <source>
        <dbReference type="Proteomes" id="UP000660381"/>
    </source>
</evidence>
<dbReference type="InterPro" id="IPR005532">
    <property type="entry name" value="SUMF_dom"/>
</dbReference>
<feature type="domain" description="Sulfatase-modifying factor enzyme-like" evidence="1">
    <location>
        <begin position="140"/>
        <end position="368"/>
    </location>
</feature>
<organism evidence="2 3">
    <name type="scientific">Anabaena catenula FACHB-362</name>
    <dbReference type="NCBI Taxonomy" id="2692877"/>
    <lineage>
        <taxon>Bacteria</taxon>
        <taxon>Bacillati</taxon>
        <taxon>Cyanobacteriota</taxon>
        <taxon>Cyanophyceae</taxon>
        <taxon>Nostocales</taxon>
        <taxon>Nostocaceae</taxon>
        <taxon>Anabaena</taxon>
    </lineage>
</organism>
<dbReference type="PANTHER" id="PTHR23150:SF19">
    <property type="entry name" value="FORMYLGLYCINE-GENERATING ENZYME"/>
    <property type="match status" value="1"/>
</dbReference>
<evidence type="ECO:0000313" key="2">
    <source>
        <dbReference type="EMBL" id="MBD2693615.1"/>
    </source>
</evidence>
<sequence length="375" mass="42039">MNNPQQPREYDAVLGGNSPSMEGAAVLGGIEGVKLRFKNPDAKVRIAALEQALNYGEQGLDLVIAGLKDESVEVQIQTYHILNSRIEPKAKQAALNFNPQGLKLEQIQVVTVNKFGEIIQRQQRIARYFIEDLGNGVKLEMAAIPGGTFMMGSPKNEEGRSDNEIPQHQVTVPSFFMGKYPITQAQYQAITGNNPSCFKGSNRPVERVNWNNAVVFCEKLSQKIGKTYRLPSEAEWEYACRAGTTTPFHFGETITTDLANYHGNYTYADVVKGIYRQETTEVGRFGVTNNFGLYDMHGNISEWCQDNWHTNYEGAPTDESAWLNNTQGSDRKLLRGGSWTYIPDGCRSADRYHLNLYHYDSYFGFRVVCSGAART</sequence>
<dbReference type="Proteomes" id="UP000660381">
    <property type="component" value="Unassembled WGS sequence"/>
</dbReference>
<dbReference type="PANTHER" id="PTHR23150">
    <property type="entry name" value="SULFATASE MODIFYING FACTOR 1, 2"/>
    <property type="match status" value="1"/>
</dbReference>
<dbReference type="EMBL" id="JACJTQ010000029">
    <property type="protein sequence ID" value="MBD2693615.1"/>
    <property type="molecule type" value="Genomic_DNA"/>
</dbReference>
<dbReference type="InterPro" id="IPR042095">
    <property type="entry name" value="SUMF_sf"/>
</dbReference>
<accession>A0ABR8J7Q5</accession>
<protein>
    <submittedName>
        <fullName evidence="2">Formylglycine-generating enzyme family protein</fullName>
    </submittedName>
</protein>
<gene>
    <name evidence="2" type="ORF">H6G68_17930</name>
</gene>